<dbReference type="Proteomes" id="UP000297725">
    <property type="component" value="Unassembled WGS sequence"/>
</dbReference>
<dbReference type="RefSeq" id="WP_135253549.1">
    <property type="nucleotide sequence ID" value="NZ_CP038867.1"/>
</dbReference>
<organism evidence="3 5">
    <name type="scientific">Vagococcus xieshaowenii</name>
    <dbReference type="NCBI Taxonomy" id="2562451"/>
    <lineage>
        <taxon>Bacteria</taxon>
        <taxon>Bacillati</taxon>
        <taxon>Bacillota</taxon>
        <taxon>Bacilli</taxon>
        <taxon>Lactobacillales</taxon>
        <taxon>Enterococcaceae</taxon>
        <taxon>Vagococcus</taxon>
    </lineage>
</organism>
<keyword evidence="2" id="KW-0614">Plasmid</keyword>
<evidence type="ECO:0000313" key="4">
    <source>
        <dbReference type="Proteomes" id="UP000296883"/>
    </source>
</evidence>
<keyword evidence="4" id="KW-1185">Reference proteome</keyword>
<keyword evidence="1" id="KW-0812">Transmembrane</keyword>
<keyword evidence="1" id="KW-0472">Membrane</keyword>
<reference evidence="3 5" key="1">
    <citation type="submission" date="2019-03" db="EMBL/GenBank/DDBJ databases">
        <title>Vagococcus sp. was isolated fron gut of Carduelis flavirostris.</title>
        <authorList>
            <person name="Ge Y."/>
        </authorList>
    </citation>
    <scope>NUCLEOTIDE SEQUENCE [LARGE SCALE GENOMIC DNA]</scope>
    <source>
        <strain evidence="3 5">CF-210</strain>
    </source>
</reference>
<keyword evidence="1" id="KW-1133">Transmembrane helix</keyword>
<evidence type="ECO:0000313" key="5">
    <source>
        <dbReference type="Proteomes" id="UP000297725"/>
    </source>
</evidence>
<evidence type="ECO:0000256" key="1">
    <source>
        <dbReference type="SAM" id="Phobius"/>
    </source>
</evidence>
<evidence type="ECO:0000313" key="2">
    <source>
        <dbReference type="EMBL" id="QCA29708.1"/>
    </source>
</evidence>
<dbReference type="GeneID" id="39759756"/>
<feature type="transmembrane region" description="Helical" evidence="1">
    <location>
        <begin position="27"/>
        <end position="46"/>
    </location>
</feature>
<sequence length="193" mass="22962">MGKVCDKIKKIKKYKYILKKELLVEKYTAIIVSISPFIISYLLGVYKPEIGRIHLFTIYLVFLFILVLMEVNNGKNISPKNFVNKQIEDSILTGLYKMYLLFFAIYIMKPEELQDRINKISKIVRDIFSFDIAYLFNKYEDVMISITGLILFIIVLITFMYARLIVLKVYKYIFGMFDEEPKLLITNNRRFRK</sequence>
<feature type="transmembrane region" description="Helical" evidence="1">
    <location>
        <begin position="142"/>
        <end position="166"/>
    </location>
</feature>
<dbReference type="Proteomes" id="UP000296883">
    <property type="component" value="Plasmid punnamed2"/>
</dbReference>
<proteinExistence type="predicted"/>
<name>A0AAJ5JMR1_9ENTE</name>
<dbReference type="AlphaFoldDB" id="A0AAJ5JMR1"/>
<accession>A0AAJ5JMR1</accession>
<evidence type="ECO:0000313" key="3">
    <source>
        <dbReference type="EMBL" id="TFZ42923.1"/>
    </source>
</evidence>
<geneLocation type="plasmid" evidence="2 4">
    <name>punnamed2</name>
</geneLocation>
<protein>
    <submittedName>
        <fullName evidence="3">Uncharacterized protein</fullName>
    </submittedName>
</protein>
<feature type="transmembrane region" description="Helical" evidence="1">
    <location>
        <begin position="53"/>
        <end position="71"/>
    </location>
</feature>
<gene>
    <name evidence="3" type="ORF">E4031_01430</name>
    <name evidence="2" type="ORF">E4Z98_09995</name>
</gene>
<feature type="transmembrane region" description="Helical" evidence="1">
    <location>
        <begin position="91"/>
        <end position="108"/>
    </location>
</feature>
<reference evidence="2 4" key="2">
    <citation type="submission" date="2019-04" db="EMBL/GenBank/DDBJ databases">
        <authorList>
            <person name="Ge Y."/>
        </authorList>
    </citation>
    <scope>NUCLEOTIDE SEQUENCE [LARGE SCALE GENOMIC DNA]</scope>
    <source>
        <strain evidence="2">CF-49</strain>
        <strain evidence="4">personal::cf-49</strain>
        <plasmid evidence="2 4">punnamed2</plasmid>
    </source>
</reference>
<dbReference type="EMBL" id="CP038867">
    <property type="protein sequence ID" value="QCA29708.1"/>
    <property type="molecule type" value="Genomic_DNA"/>
</dbReference>
<dbReference type="EMBL" id="SRHU01000007">
    <property type="protein sequence ID" value="TFZ42923.1"/>
    <property type="molecule type" value="Genomic_DNA"/>
</dbReference>